<reference evidence="2" key="1">
    <citation type="submission" date="2020-02" db="EMBL/GenBank/DDBJ databases">
        <authorList>
            <person name="Meier V. D."/>
        </authorList>
    </citation>
    <scope>NUCLEOTIDE SEQUENCE</scope>
    <source>
        <strain evidence="2">AVDCRST_MAG31</strain>
    </source>
</reference>
<feature type="compositionally biased region" description="Basic residues" evidence="1">
    <location>
        <begin position="105"/>
        <end position="116"/>
    </location>
</feature>
<accession>A0A6J4T8W7</accession>
<feature type="region of interest" description="Disordered" evidence="1">
    <location>
        <begin position="14"/>
        <end position="162"/>
    </location>
</feature>
<dbReference type="AlphaFoldDB" id="A0A6J4T8W7"/>
<dbReference type="EMBL" id="CADCWA010000094">
    <property type="protein sequence ID" value="CAA9517193.1"/>
    <property type="molecule type" value="Genomic_DNA"/>
</dbReference>
<feature type="non-terminal residue" evidence="2">
    <location>
        <position position="1"/>
    </location>
</feature>
<name>A0A6J4T8W7_9SPHN</name>
<evidence type="ECO:0000313" key="2">
    <source>
        <dbReference type="EMBL" id="CAA9517193.1"/>
    </source>
</evidence>
<feature type="compositionally biased region" description="Gly residues" evidence="1">
    <location>
        <begin position="31"/>
        <end position="40"/>
    </location>
</feature>
<evidence type="ECO:0000256" key="1">
    <source>
        <dbReference type="SAM" id="MobiDB-lite"/>
    </source>
</evidence>
<protein>
    <submittedName>
        <fullName evidence="2">Uncharacterized protein</fullName>
    </submittedName>
</protein>
<sequence length="162" mass="16683">ADCRCRWPGSRLDCLQREQPNARQSDPSGVGSVGSAGRGGAVRRAVPGRRRRAGNGAGRGSAQSAGVAWPRSGGDEAEALRSGDPLHQQGTRAGAQRRERAGVAGRRHGAARRHRARSAEPGQGSAAVRRQELCAGDHAGRRHRAGSGGGAEGDGSDAEAEL</sequence>
<proteinExistence type="predicted"/>
<feature type="compositionally biased region" description="Polar residues" evidence="1">
    <location>
        <begin position="18"/>
        <end position="27"/>
    </location>
</feature>
<gene>
    <name evidence="2" type="ORF">AVDCRST_MAG31-1361</name>
</gene>
<feature type="non-terminal residue" evidence="2">
    <location>
        <position position="162"/>
    </location>
</feature>
<organism evidence="2">
    <name type="scientific">uncultured Sphingomonas sp</name>
    <dbReference type="NCBI Taxonomy" id="158754"/>
    <lineage>
        <taxon>Bacteria</taxon>
        <taxon>Pseudomonadati</taxon>
        <taxon>Pseudomonadota</taxon>
        <taxon>Alphaproteobacteria</taxon>
        <taxon>Sphingomonadales</taxon>
        <taxon>Sphingomonadaceae</taxon>
        <taxon>Sphingomonas</taxon>
        <taxon>environmental samples</taxon>
    </lineage>
</organism>